<protein>
    <recommendedName>
        <fullName evidence="11">Gustatory receptor</fullName>
    </recommendedName>
</protein>
<accession>A0AA38II49</accession>
<evidence type="ECO:0000313" key="9">
    <source>
        <dbReference type="EMBL" id="KAJ3654536.1"/>
    </source>
</evidence>
<dbReference type="AlphaFoldDB" id="A0AA38II49"/>
<evidence type="ECO:0000256" key="7">
    <source>
        <dbReference type="ARBA" id="ARBA00023170"/>
    </source>
</evidence>
<dbReference type="PANTHER" id="PTHR21421">
    <property type="entry name" value="GUSTATORY RECEPTOR"/>
    <property type="match status" value="1"/>
</dbReference>
<evidence type="ECO:0000256" key="5">
    <source>
        <dbReference type="ARBA" id="ARBA00022989"/>
    </source>
</evidence>
<evidence type="ECO:0000256" key="2">
    <source>
        <dbReference type="ARBA" id="ARBA00005327"/>
    </source>
</evidence>
<keyword evidence="6 8" id="KW-0472">Membrane</keyword>
<feature type="transmembrane region" description="Helical" evidence="8">
    <location>
        <begin position="133"/>
        <end position="151"/>
    </location>
</feature>
<keyword evidence="5 8" id="KW-1133">Transmembrane helix</keyword>
<keyword evidence="7" id="KW-0675">Receptor</keyword>
<evidence type="ECO:0000256" key="8">
    <source>
        <dbReference type="SAM" id="Phobius"/>
    </source>
</evidence>
<evidence type="ECO:0000256" key="4">
    <source>
        <dbReference type="ARBA" id="ARBA00022692"/>
    </source>
</evidence>
<name>A0AA38II49_9CUCU</name>
<evidence type="ECO:0000256" key="6">
    <source>
        <dbReference type="ARBA" id="ARBA00023136"/>
    </source>
</evidence>
<evidence type="ECO:0000313" key="10">
    <source>
        <dbReference type="Proteomes" id="UP001168821"/>
    </source>
</evidence>
<dbReference type="InterPro" id="IPR009318">
    <property type="entry name" value="Gustatory_rcpt"/>
</dbReference>
<feature type="transmembrane region" description="Helical" evidence="8">
    <location>
        <begin position="65"/>
        <end position="84"/>
    </location>
</feature>
<comment type="similarity">
    <text evidence="2">Belongs to the insect chemoreceptor superfamily. Gustatory receptor (GR) family. Gr5a subfamily.</text>
</comment>
<keyword evidence="4 8" id="KW-0812">Transmembrane</keyword>
<dbReference type="PANTHER" id="PTHR21421:SF29">
    <property type="entry name" value="GUSTATORY RECEPTOR 5A FOR TREHALOSE-RELATED"/>
    <property type="match status" value="1"/>
</dbReference>
<proteinExistence type="inferred from homology"/>
<dbReference type="GO" id="GO:0050916">
    <property type="term" value="P:sensory perception of sweet taste"/>
    <property type="evidence" value="ECO:0007669"/>
    <property type="project" value="UniProtKB-ARBA"/>
</dbReference>
<comment type="caution">
    <text evidence="9">The sequence shown here is derived from an EMBL/GenBank/DDBJ whole genome shotgun (WGS) entry which is preliminary data.</text>
</comment>
<gene>
    <name evidence="9" type="ORF">Zmor_013717</name>
</gene>
<keyword evidence="10" id="KW-1185">Reference proteome</keyword>
<dbReference type="EMBL" id="JALNTZ010000004">
    <property type="protein sequence ID" value="KAJ3654536.1"/>
    <property type="molecule type" value="Genomic_DNA"/>
</dbReference>
<feature type="transmembrane region" description="Helical" evidence="8">
    <location>
        <begin position="12"/>
        <end position="33"/>
    </location>
</feature>
<feature type="transmembrane region" description="Helical" evidence="8">
    <location>
        <begin position="110"/>
        <end position="127"/>
    </location>
</feature>
<keyword evidence="3" id="KW-1003">Cell membrane</keyword>
<sequence length="323" mass="37528">MFRRQQMEFAQFVILLFFAVTAITVAIFIDVAIKWPNLIKKWTEVDKALSASYGFPSDLHRRLKMIAFIILVAAIAEHTLYWAFRFKYIERGETFSETVQLYFEQQFDQVFSIVPYCVVVGVVAQIVNTFSTLSWNFMDLFIIIVSLALSARFKQVVVRIRALTKKKEENVDVWCRVREDYTRLAILCENVDDTISTIMLVSFGNNIFVVLVQLYYSIERPPVNAALDKIYYVYSFSFLVIRTIAVALYAATIHTESKKPQYYLNAISMHVYNVEIERFIYQVRYSIITLTGHKLFKVNTSLILRIAGAIVSYELVLIQFHVA</sequence>
<feature type="transmembrane region" description="Helical" evidence="8">
    <location>
        <begin position="230"/>
        <end position="251"/>
    </location>
</feature>
<dbReference type="GO" id="GO:0005886">
    <property type="term" value="C:plasma membrane"/>
    <property type="evidence" value="ECO:0007669"/>
    <property type="project" value="UniProtKB-SubCell"/>
</dbReference>
<feature type="transmembrane region" description="Helical" evidence="8">
    <location>
        <begin position="198"/>
        <end position="218"/>
    </location>
</feature>
<dbReference type="Pfam" id="PF06151">
    <property type="entry name" value="Trehalose_recp"/>
    <property type="match status" value="1"/>
</dbReference>
<comment type="subcellular location">
    <subcellularLocation>
        <location evidence="1">Cell membrane</location>
        <topology evidence="1">Multi-pass membrane protein</topology>
    </subcellularLocation>
</comment>
<organism evidence="9 10">
    <name type="scientific">Zophobas morio</name>
    <dbReference type="NCBI Taxonomy" id="2755281"/>
    <lineage>
        <taxon>Eukaryota</taxon>
        <taxon>Metazoa</taxon>
        <taxon>Ecdysozoa</taxon>
        <taxon>Arthropoda</taxon>
        <taxon>Hexapoda</taxon>
        <taxon>Insecta</taxon>
        <taxon>Pterygota</taxon>
        <taxon>Neoptera</taxon>
        <taxon>Endopterygota</taxon>
        <taxon>Coleoptera</taxon>
        <taxon>Polyphaga</taxon>
        <taxon>Cucujiformia</taxon>
        <taxon>Tenebrionidae</taxon>
        <taxon>Zophobas</taxon>
    </lineage>
</organism>
<evidence type="ECO:0000256" key="1">
    <source>
        <dbReference type="ARBA" id="ARBA00004651"/>
    </source>
</evidence>
<dbReference type="Proteomes" id="UP001168821">
    <property type="component" value="Unassembled WGS sequence"/>
</dbReference>
<evidence type="ECO:0008006" key="11">
    <source>
        <dbReference type="Google" id="ProtNLM"/>
    </source>
</evidence>
<reference evidence="9" key="1">
    <citation type="journal article" date="2023" name="G3 (Bethesda)">
        <title>Whole genome assemblies of Zophobas morio and Tenebrio molitor.</title>
        <authorList>
            <person name="Kaur S."/>
            <person name="Stinson S.A."/>
            <person name="diCenzo G.C."/>
        </authorList>
    </citation>
    <scope>NUCLEOTIDE SEQUENCE</scope>
    <source>
        <strain evidence="9">QUZm001</strain>
    </source>
</reference>
<dbReference type="GO" id="GO:0008527">
    <property type="term" value="F:taste receptor activity"/>
    <property type="evidence" value="ECO:0007669"/>
    <property type="project" value="InterPro"/>
</dbReference>
<evidence type="ECO:0000256" key="3">
    <source>
        <dbReference type="ARBA" id="ARBA00022475"/>
    </source>
</evidence>